<comment type="caution">
    <text evidence="2">The sequence shown here is derived from an EMBL/GenBank/DDBJ whole genome shotgun (WGS) entry which is preliminary data.</text>
</comment>
<evidence type="ECO:0000256" key="1">
    <source>
        <dbReference type="SAM" id="MobiDB-lite"/>
    </source>
</evidence>
<accession>A0ABR2Y9M5</accession>
<proteinExistence type="predicted"/>
<dbReference type="EMBL" id="JARVKM010000001">
    <property type="protein sequence ID" value="KAK9783914.1"/>
    <property type="molecule type" value="Genomic_DNA"/>
</dbReference>
<reference evidence="2 3" key="1">
    <citation type="submission" date="2024-02" db="EMBL/GenBank/DDBJ databases">
        <title>First draft genome assembly of two strains of Seiridium cardinale.</title>
        <authorList>
            <person name="Emiliani G."/>
            <person name="Scali E."/>
        </authorList>
    </citation>
    <scope>NUCLEOTIDE SEQUENCE [LARGE SCALE GENOMIC DNA]</scope>
    <source>
        <strain evidence="2 3">BM-138-000479</strain>
    </source>
</reference>
<gene>
    <name evidence="2" type="ORF">SCAR479_00473</name>
</gene>
<dbReference type="Proteomes" id="UP001465668">
    <property type="component" value="Unassembled WGS sequence"/>
</dbReference>
<evidence type="ECO:0000313" key="2">
    <source>
        <dbReference type="EMBL" id="KAK9783914.1"/>
    </source>
</evidence>
<dbReference type="PANTHER" id="PTHR38166:SF1">
    <property type="entry name" value="C2H2-TYPE DOMAIN-CONTAINING PROTEIN"/>
    <property type="match status" value="1"/>
</dbReference>
<name>A0ABR2Y9M5_9PEZI</name>
<feature type="region of interest" description="Disordered" evidence="1">
    <location>
        <begin position="249"/>
        <end position="271"/>
    </location>
</feature>
<organism evidence="2 3">
    <name type="scientific">Seiridium cardinale</name>
    <dbReference type="NCBI Taxonomy" id="138064"/>
    <lineage>
        <taxon>Eukaryota</taxon>
        <taxon>Fungi</taxon>
        <taxon>Dikarya</taxon>
        <taxon>Ascomycota</taxon>
        <taxon>Pezizomycotina</taxon>
        <taxon>Sordariomycetes</taxon>
        <taxon>Xylariomycetidae</taxon>
        <taxon>Amphisphaeriales</taxon>
        <taxon>Sporocadaceae</taxon>
        <taxon>Seiridium</taxon>
    </lineage>
</organism>
<sequence>MQRPQRGGRPPTIHPLQNGKTKERFSERNLKQEVIDAQCIIPEQSTDAAHFPTAANSSQFSSNEHVIPTSHADQTAWGIYHDDGYLYSTGAYDAQCTADESSQMMIDHSLLATQENMQCFPPSAAHELMKDDFPGEVLNQMSATDLIRALSLMNDGYLKMEDEGTLQFKFHNLDESWQAQRSGPSLAKKIIFTPESSPQPESDIRMDEEITLWPNGRILGCSTSSETRESGTIRERKPTRASQYPAGAIVTGTSRPSDTRRGHHSNSLPLTKDKSKTSRLLACPFYKWNCQAYGDCFRYELRRPKDVRQHLYRKHMQSQFYCPICYKTLRNTKSRDIHVQKQACVPANGPPGFDGISEDQKTRLTDYVCGAKPVEEQWFDIWDIIFGRTVQPPQSCYLGNYLEQPMEQLQNYWVTRRSEIINSAAARTNRVVSEEDINLSDSIIRILLGYFGGDAHTVFQEPEEGVEPMLHTMEQREAMEGNPHHLPHNISNSEISVSSDMIRDTMIGGGPAYEPVESLVDAYDYGFDEFYDGEGWLIDPYFPGGIDEAFSSDSFDYSKG</sequence>
<keyword evidence="3" id="KW-1185">Reference proteome</keyword>
<protein>
    <recommendedName>
        <fullName evidence="4">C2H2-type domain-containing protein</fullName>
    </recommendedName>
</protein>
<feature type="region of interest" description="Disordered" evidence="1">
    <location>
        <begin position="1"/>
        <end position="24"/>
    </location>
</feature>
<evidence type="ECO:0008006" key="4">
    <source>
        <dbReference type="Google" id="ProtNLM"/>
    </source>
</evidence>
<evidence type="ECO:0000313" key="3">
    <source>
        <dbReference type="Proteomes" id="UP001465668"/>
    </source>
</evidence>
<dbReference type="PANTHER" id="PTHR38166">
    <property type="entry name" value="C2H2-TYPE DOMAIN-CONTAINING PROTEIN-RELATED"/>
    <property type="match status" value="1"/>
</dbReference>